<evidence type="ECO:0000313" key="12">
    <source>
        <dbReference type="Proteomes" id="UP000663852"/>
    </source>
</evidence>
<evidence type="ECO:0000256" key="5">
    <source>
        <dbReference type="ARBA" id="ARBA00023136"/>
    </source>
</evidence>
<dbReference type="OrthoDB" id="10029266at2759"/>
<keyword evidence="11" id="KW-1185">Reference proteome</keyword>
<dbReference type="Proteomes" id="UP000663852">
    <property type="component" value="Unassembled WGS sequence"/>
</dbReference>
<dbReference type="PANTHER" id="PTHR16172">
    <property type="entry name" value="MAJOR FACILITATOR SUPERFAMILY DOMAIN-CONTAINING PROTEIN 6-LIKE"/>
    <property type="match status" value="1"/>
</dbReference>
<evidence type="ECO:0000256" key="2">
    <source>
        <dbReference type="ARBA" id="ARBA00005241"/>
    </source>
</evidence>
<protein>
    <recommendedName>
        <fullName evidence="8">Major facilitator superfamily associated domain-containing protein</fullName>
    </recommendedName>
</protein>
<organism evidence="9 12">
    <name type="scientific">Adineta ricciae</name>
    <name type="common">Rotifer</name>
    <dbReference type="NCBI Taxonomy" id="249248"/>
    <lineage>
        <taxon>Eukaryota</taxon>
        <taxon>Metazoa</taxon>
        <taxon>Spiralia</taxon>
        <taxon>Gnathifera</taxon>
        <taxon>Rotifera</taxon>
        <taxon>Eurotatoria</taxon>
        <taxon>Bdelloidea</taxon>
        <taxon>Adinetida</taxon>
        <taxon>Adinetidae</taxon>
        <taxon>Adineta</taxon>
    </lineage>
</organism>
<gene>
    <name evidence="9" type="ORF">EDS130_LOCUS5266</name>
    <name evidence="10" type="ORF">XAT740_LOCUS16362</name>
</gene>
<dbReference type="Proteomes" id="UP000663828">
    <property type="component" value="Unassembled WGS sequence"/>
</dbReference>
<comment type="subcellular location">
    <subcellularLocation>
        <location evidence="1">Membrane</location>
        <topology evidence="1">Multi-pass membrane protein</topology>
    </subcellularLocation>
</comment>
<sequence>MESPSMLAPTTSVVSSSPFIHRRHILLKAHYFLFFSAFGALYPVLSITLRSRGLSNIEISYINLIIPFLVFFTNPLVGFIADHSRRYLFTFNIVLGIVIILYGAMFLLPEIKTEHIQANMTYDLPSGRVLDFCASQEVATKCSSRSECGCSYNANCNADAQSFEFNFKMNSTDTRQNFPESIGTSEPARCGIHYRVPIDAYLDKSKLNLATDSGSTSPIATCKITCSIAHYCHGSRYPQQTHYLLLYSLLFIIGTNLLSNSITLGASIGFASIPRAELFGSQRVFGTIGFGISALTASKLYKYFDTNFVYIILFIAYAFLCILITCFIRIQSHKQKRASADHDAGATEEIGLDSSLKNANQDMKRKNSSQSGLPALIPLLKRIDVIVFLSLTFIWGMSYAGLDPYVYLYIDEIAPCQSRSIVGYMSFISASSEIVALFLAGKMLELLGVNINSIIILLAFAIRFAGYYYIRRPYFLLFMETMHYFNFGILYILIAQRADAIAPPGLAGTLQGVVYGLSFGLGRGVGLIVSSYIYTRLQSRTLFLFFACFNATAAIIYSLIFFVLKKRSEKNVRSNHNINVPKIVIDPDTSVHEDPLLVPGSSPTGKTDNKFAEQ</sequence>
<dbReference type="EMBL" id="CAJNOJ010000014">
    <property type="protein sequence ID" value="CAF0809327.1"/>
    <property type="molecule type" value="Genomic_DNA"/>
</dbReference>
<dbReference type="InterPro" id="IPR024989">
    <property type="entry name" value="MFS_assoc_dom"/>
</dbReference>
<feature type="transmembrane region" description="Helical" evidence="7">
    <location>
        <begin position="474"/>
        <end position="494"/>
    </location>
</feature>
<comment type="similarity">
    <text evidence="2">Belongs to the major facilitator superfamily. MFSD6 family.</text>
</comment>
<feature type="transmembrane region" description="Helical" evidence="7">
    <location>
        <begin position="61"/>
        <end position="81"/>
    </location>
</feature>
<reference evidence="9" key="1">
    <citation type="submission" date="2021-02" db="EMBL/GenBank/DDBJ databases">
        <authorList>
            <person name="Nowell W R."/>
        </authorList>
    </citation>
    <scope>NUCLEOTIDE SEQUENCE</scope>
</reference>
<dbReference type="PANTHER" id="PTHR16172:SF41">
    <property type="entry name" value="MAJOR FACILITATOR SUPERFAMILY DOMAIN-CONTAINING PROTEIN 6-LIKE"/>
    <property type="match status" value="1"/>
</dbReference>
<keyword evidence="4 7" id="KW-1133">Transmembrane helix</keyword>
<feature type="transmembrane region" description="Helical" evidence="7">
    <location>
        <begin position="541"/>
        <end position="564"/>
    </location>
</feature>
<feature type="transmembrane region" description="Helical" evidence="7">
    <location>
        <begin position="308"/>
        <end position="328"/>
    </location>
</feature>
<dbReference type="AlphaFoldDB" id="A0A813TH82"/>
<dbReference type="InterPro" id="IPR036259">
    <property type="entry name" value="MFS_trans_sf"/>
</dbReference>
<proteinExistence type="inferred from homology"/>
<keyword evidence="3 7" id="KW-0812">Transmembrane</keyword>
<feature type="transmembrane region" description="Helical" evidence="7">
    <location>
        <begin position="421"/>
        <end position="440"/>
    </location>
</feature>
<evidence type="ECO:0000313" key="9">
    <source>
        <dbReference type="EMBL" id="CAF0809327.1"/>
    </source>
</evidence>
<evidence type="ECO:0000256" key="4">
    <source>
        <dbReference type="ARBA" id="ARBA00022989"/>
    </source>
</evidence>
<keyword evidence="5 7" id="KW-0472">Membrane</keyword>
<feature type="transmembrane region" description="Helical" evidence="7">
    <location>
        <begin position="383"/>
        <end position="401"/>
    </location>
</feature>
<feature type="transmembrane region" description="Helical" evidence="7">
    <location>
        <begin position="244"/>
        <end position="273"/>
    </location>
</feature>
<dbReference type="GO" id="GO:0016020">
    <property type="term" value="C:membrane"/>
    <property type="evidence" value="ECO:0007669"/>
    <property type="project" value="UniProtKB-SubCell"/>
</dbReference>
<feature type="transmembrane region" description="Helical" evidence="7">
    <location>
        <begin position="29"/>
        <end position="49"/>
    </location>
</feature>
<dbReference type="SUPFAM" id="SSF103473">
    <property type="entry name" value="MFS general substrate transporter"/>
    <property type="match status" value="2"/>
</dbReference>
<feature type="domain" description="Major facilitator superfamily associated" evidence="8">
    <location>
        <begin position="25"/>
        <end position="545"/>
    </location>
</feature>
<evidence type="ECO:0000256" key="6">
    <source>
        <dbReference type="SAM" id="MobiDB-lite"/>
    </source>
</evidence>
<evidence type="ECO:0000313" key="10">
    <source>
        <dbReference type="EMBL" id="CAF1062497.1"/>
    </source>
</evidence>
<evidence type="ECO:0000256" key="1">
    <source>
        <dbReference type="ARBA" id="ARBA00004141"/>
    </source>
</evidence>
<evidence type="ECO:0000256" key="3">
    <source>
        <dbReference type="ARBA" id="ARBA00022692"/>
    </source>
</evidence>
<comment type="caution">
    <text evidence="9">The sequence shown here is derived from an EMBL/GenBank/DDBJ whole genome shotgun (WGS) entry which is preliminary data.</text>
</comment>
<feature type="transmembrane region" description="Helical" evidence="7">
    <location>
        <begin position="447"/>
        <end position="468"/>
    </location>
</feature>
<evidence type="ECO:0000313" key="11">
    <source>
        <dbReference type="Proteomes" id="UP000663828"/>
    </source>
</evidence>
<accession>A0A813TH82</accession>
<dbReference type="Gene3D" id="1.20.1250.20">
    <property type="entry name" value="MFS general substrate transporter like domains"/>
    <property type="match status" value="3"/>
</dbReference>
<dbReference type="Pfam" id="PF12832">
    <property type="entry name" value="MFS_1_like"/>
    <property type="match status" value="1"/>
</dbReference>
<evidence type="ECO:0000259" key="8">
    <source>
        <dbReference type="Pfam" id="PF12832"/>
    </source>
</evidence>
<feature type="region of interest" description="Disordered" evidence="6">
    <location>
        <begin position="594"/>
        <end position="614"/>
    </location>
</feature>
<feature type="transmembrane region" description="Helical" evidence="7">
    <location>
        <begin position="87"/>
        <end position="108"/>
    </location>
</feature>
<evidence type="ECO:0000256" key="7">
    <source>
        <dbReference type="SAM" id="Phobius"/>
    </source>
</evidence>
<name>A0A813TH82_ADIRI</name>
<dbReference type="InterPro" id="IPR051717">
    <property type="entry name" value="MFS_MFSD6"/>
</dbReference>
<dbReference type="EMBL" id="CAJNOR010001040">
    <property type="protein sequence ID" value="CAF1062497.1"/>
    <property type="molecule type" value="Genomic_DNA"/>
</dbReference>